<dbReference type="PANTHER" id="PTHR46910:SF3">
    <property type="entry name" value="HALOTOLERANCE PROTEIN 9-RELATED"/>
    <property type="match status" value="1"/>
</dbReference>
<dbReference type="SUPFAM" id="SSF57701">
    <property type="entry name" value="Zn2/Cys6 DNA-binding domain"/>
    <property type="match status" value="1"/>
</dbReference>
<reference evidence="9 10" key="1">
    <citation type="submission" date="2023-08" db="EMBL/GenBank/DDBJ databases">
        <title>Black Yeasts Isolated from many extreme environments.</title>
        <authorList>
            <person name="Coleine C."/>
            <person name="Stajich J.E."/>
            <person name="Selbmann L."/>
        </authorList>
    </citation>
    <scope>NUCLEOTIDE SEQUENCE [LARGE SCALE GENOMIC DNA]</scope>
    <source>
        <strain evidence="9 10">CCFEE 5885</strain>
    </source>
</reference>
<protein>
    <recommendedName>
        <fullName evidence="8">Zn(2)-C6 fungal-type domain-containing protein</fullName>
    </recommendedName>
</protein>
<feature type="compositionally biased region" description="Polar residues" evidence="7">
    <location>
        <begin position="132"/>
        <end position="146"/>
    </location>
</feature>
<evidence type="ECO:0000256" key="2">
    <source>
        <dbReference type="ARBA" id="ARBA00022723"/>
    </source>
</evidence>
<dbReference type="SMART" id="SM00066">
    <property type="entry name" value="GAL4"/>
    <property type="match status" value="1"/>
</dbReference>
<evidence type="ECO:0000256" key="4">
    <source>
        <dbReference type="ARBA" id="ARBA00023125"/>
    </source>
</evidence>
<feature type="region of interest" description="Disordered" evidence="7">
    <location>
        <begin position="218"/>
        <end position="243"/>
    </location>
</feature>
<dbReference type="Gene3D" id="4.10.240.10">
    <property type="entry name" value="Zn(2)-C6 fungal-type DNA-binding domain"/>
    <property type="match status" value="1"/>
</dbReference>
<evidence type="ECO:0000256" key="7">
    <source>
        <dbReference type="SAM" id="MobiDB-lite"/>
    </source>
</evidence>
<accession>A0ABR0JWQ0</accession>
<dbReference type="Pfam" id="PF00172">
    <property type="entry name" value="Zn_clus"/>
    <property type="match status" value="1"/>
</dbReference>
<keyword evidence="10" id="KW-1185">Reference proteome</keyword>
<evidence type="ECO:0000259" key="8">
    <source>
        <dbReference type="PROSITE" id="PS50048"/>
    </source>
</evidence>
<organism evidence="9 10">
    <name type="scientific">Lithohypha guttulata</name>
    <dbReference type="NCBI Taxonomy" id="1690604"/>
    <lineage>
        <taxon>Eukaryota</taxon>
        <taxon>Fungi</taxon>
        <taxon>Dikarya</taxon>
        <taxon>Ascomycota</taxon>
        <taxon>Pezizomycotina</taxon>
        <taxon>Eurotiomycetes</taxon>
        <taxon>Chaetothyriomycetidae</taxon>
        <taxon>Chaetothyriales</taxon>
        <taxon>Trichomeriaceae</taxon>
        <taxon>Lithohypha</taxon>
    </lineage>
</organism>
<dbReference type="InterPro" id="IPR001138">
    <property type="entry name" value="Zn2Cys6_DnaBD"/>
</dbReference>
<keyword evidence="6" id="KW-0539">Nucleus</keyword>
<evidence type="ECO:0000256" key="1">
    <source>
        <dbReference type="ARBA" id="ARBA00004123"/>
    </source>
</evidence>
<dbReference type="PROSITE" id="PS50048">
    <property type="entry name" value="ZN2_CY6_FUNGAL_2"/>
    <property type="match status" value="1"/>
</dbReference>
<dbReference type="Proteomes" id="UP001345013">
    <property type="component" value="Unassembled WGS sequence"/>
</dbReference>
<evidence type="ECO:0000256" key="6">
    <source>
        <dbReference type="ARBA" id="ARBA00023242"/>
    </source>
</evidence>
<evidence type="ECO:0000313" key="9">
    <source>
        <dbReference type="EMBL" id="KAK5077474.1"/>
    </source>
</evidence>
<feature type="compositionally biased region" description="Basic and acidic residues" evidence="7">
    <location>
        <begin position="92"/>
        <end position="101"/>
    </location>
</feature>
<feature type="domain" description="Zn(2)-C6 fungal-type" evidence="8">
    <location>
        <begin position="8"/>
        <end position="38"/>
    </location>
</feature>
<sequence length="299" mass="33208">MPSRISGACNGCRSKKQKCSGDKSGCAQCEAAGITCTWPEQRKRGPAKGYIEGLESRLHEAESLLLQVLPHVSTEQLHAATSILANNESEEAERASADRRSSPPILNKKTGIDYWDNFPLTSVDSIRSWQQDCEANSTSDNTQSLKTEYRKPSPGTRVLPEDAPTSRKKRQSMAEHRPSSSYGGDASKLNGLLDLQNHQAASAHAIQAQNEQLRVALDQQRQQNSWQAQMMQSTTNHTGQTPSLQQQHLFGQSEYFGNSNSNSWQPQQTTMNMDILDQESNQQDAIPAVTTQTHSHLFW</sequence>
<dbReference type="InterPro" id="IPR036864">
    <property type="entry name" value="Zn2-C6_fun-type_DNA-bd_sf"/>
</dbReference>
<comment type="caution">
    <text evidence="9">The sequence shown here is derived from an EMBL/GenBank/DDBJ whole genome shotgun (WGS) entry which is preliminary data.</text>
</comment>
<evidence type="ECO:0000313" key="10">
    <source>
        <dbReference type="Proteomes" id="UP001345013"/>
    </source>
</evidence>
<feature type="region of interest" description="Disordered" evidence="7">
    <location>
        <begin position="84"/>
        <end position="108"/>
    </location>
</feature>
<dbReference type="EMBL" id="JAVRRG010000220">
    <property type="protein sequence ID" value="KAK5077474.1"/>
    <property type="molecule type" value="Genomic_DNA"/>
</dbReference>
<keyword evidence="5" id="KW-0804">Transcription</keyword>
<keyword evidence="3" id="KW-0805">Transcription regulation</keyword>
<keyword evidence="2" id="KW-0479">Metal-binding</keyword>
<dbReference type="PANTHER" id="PTHR46910">
    <property type="entry name" value="TRANSCRIPTION FACTOR PDR1"/>
    <property type="match status" value="1"/>
</dbReference>
<feature type="compositionally biased region" description="Polar residues" evidence="7">
    <location>
        <begin position="219"/>
        <end position="243"/>
    </location>
</feature>
<evidence type="ECO:0000256" key="5">
    <source>
        <dbReference type="ARBA" id="ARBA00023163"/>
    </source>
</evidence>
<proteinExistence type="predicted"/>
<dbReference type="PROSITE" id="PS00463">
    <property type="entry name" value="ZN2_CY6_FUNGAL_1"/>
    <property type="match status" value="1"/>
</dbReference>
<keyword evidence="4" id="KW-0238">DNA-binding</keyword>
<comment type="subcellular location">
    <subcellularLocation>
        <location evidence="1">Nucleus</location>
    </subcellularLocation>
</comment>
<evidence type="ECO:0000256" key="3">
    <source>
        <dbReference type="ARBA" id="ARBA00023015"/>
    </source>
</evidence>
<dbReference type="InterPro" id="IPR050987">
    <property type="entry name" value="AtrR-like"/>
</dbReference>
<feature type="region of interest" description="Disordered" evidence="7">
    <location>
        <begin position="132"/>
        <end position="189"/>
    </location>
</feature>
<gene>
    <name evidence="9" type="ORF">LTR24_009601</name>
</gene>
<dbReference type="CDD" id="cd00067">
    <property type="entry name" value="GAL4"/>
    <property type="match status" value="1"/>
</dbReference>
<name>A0ABR0JWQ0_9EURO</name>